<evidence type="ECO:0000256" key="3">
    <source>
        <dbReference type="ARBA" id="ARBA00023125"/>
    </source>
</evidence>
<dbReference type="Proteomes" id="UP001318682">
    <property type="component" value="Plasmid pROLI81"/>
</dbReference>
<comment type="similarity">
    <text evidence="1">Belongs to the LysR transcriptional regulatory family.</text>
</comment>
<proteinExistence type="inferred from homology"/>
<dbReference type="SUPFAM" id="SSF46785">
    <property type="entry name" value="Winged helix' DNA-binding domain"/>
    <property type="match status" value="1"/>
</dbReference>
<gene>
    <name evidence="6" type="primary">dmlR_5</name>
    <name evidence="6" type="ORF">ROLI_047540</name>
</gene>
<accession>A0ABZ2BZP5</accession>
<keyword evidence="7" id="KW-1185">Reference proteome</keyword>
<name>A0ABZ2BZP5_9RHOB</name>
<dbReference type="InterPro" id="IPR036388">
    <property type="entry name" value="WH-like_DNA-bd_sf"/>
</dbReference>
<reference evidence="6 7" key="1">
    <citation type="submission" date="2015-07" db="EMBL/GenBank/DDBJ databases">
        <authorList>
            <person name="Voget S."/>
            <person name="Dogs M."/>
            <person name="Brinkhoff T.H."/>
            <person name="Daniel R."/>
        </authorList>
    </citation>
    <scope>NUCLEOTIDE SEQUENCE [LARGE SCALE GENOMIC DNA]</scope>
    <source>
        <strain evidence="6 7">B14</strain>
        <plasmid evidence="6 7">pROLI81</plasmid>
    </source>
</reference>
<dbReference type="EMBL" id="CP143426">
    <property type="protein sequence ID" value="WVX51652.1"/>
    <property type="molecule type" value="Genomic_DNA"/>
</dbReference>
<keyword evidence="4" id="KW-0804">Transcription</keyword>
<dbReference type="Pfam" id="PF00126">
    <property type="entry name" value="HTH_1"/>
    <property type="match status" value="1"/>
</dbReference>
<sequence>MVDAGSQLAASKKMNIAVSALHRRIKDLEARLGVALTRRTTHGTTLTPEGRAYYDRCLRVVTDLNEADARANGEMHKASGLIRMTVPSVFGARHLAPIMTAFSEMHPDIRFDLNVSDRHVDLIEEGYDLAIRIGGDEKPQLGTEILFKVHYALTASPEFWKKHGFPKTPADLVGLPALVYRAGSVPTHWQFRSKSGKLTNIPIAPRYIANWSCHVLVPVSFEQCLL</sequence>
<dbReference type="SUPFAM" id="SSF53850">
    <property type="entry name" value="Periplasmic binding protein-like II"/>
    <property type="match status" value="1"/>
</dbReference>
<dbReference type="CDD" id="cd08422">
    <property type="entry name" value="PBP2_CrgA_like"/>
    <property type="match status" value="1"/>
</dbReference>
<keyword evidence="6" id="KW-0614">Plasmid</keyword>
<evidence type="ECO:0000256" key="2">
    <source>
        <dbReference type="ARBA" id="ARBA00023015"/>
    </source>
</evidence>
<reference evidence="6 7" key="2">
    <citation type="submission" date="2024-01" db="EMBL/GenBank/DDBJ databases">
        <title>Roseobacter fucihabitans sp. nov., isolated from the brown alga Fucus spiralis.</title>
        <authorList>
            <person name="Hahnke S."/>
            <person name="Berger M."/>
            <person name="Schlingloff A."/>
            <person name="Athale I."/>
            <person name="Neumann-Schaal M."/>
            <person name="Adenaya A."/>
            <person name="Poehlein A."/>
            <person name="Daniel R."/>
            <person name="Pertersen J."/>
            <person name="Brinkhoff T."/>
        </authorList>
    </citation>
    <scope>NUCLEOTIDE SEQUENCE [LARGE SCALE GENOMIC DNA]</scope>
    <source>
        <strain evidence="6 7">B14</strain>
        <plasmid evidence="6 7">pROLI81</plasmid>
    </source>
</reference>
<dbReference type="PANTHER" id="PTHR30537">
    <property type="entry name" value="HTH-TYPE TRANSCRIPTIONAL REGULATOR"/>
    <property type="match status" value="1"/>
</dbReference>
<organism evidence="6 7">
    <name type="scientific">Roseobacter fucihabitans</name>
    <dbReference type="NCBI Taxonomy" id="1537242"/>
    <lineage>
        <taxon>Bacteria</taxon>
        <taxon>Pseudomonadati</taxon>
        <taxon>Pseudomonadota</taxon>
        <taxon>Alphaproteobacteria</taxon>
        <taxon>Rhodobacterales</taxon>
        <taxon>Roseobacteraceae</taxon>
        <taxon>Roseobacter</taxon>
    </lineage>
</organism>
<dbReference type="PANTHER" id="PTHR30537:SF5">
    <property type="entry name" value="HTH-TYPE TRANSCRIPTIONAL ACTIVATOR TTDR-RELATED"/>
    <property type="match status" value="1"/>
</dbReference>
<evidence type="ECO:0000256" key="1">
    <source>
        <dbReference type="ARBA" id="ARBA00009437"/>
    </source>
</evidence>
<dbReference type="Pfam" id="PF03466">
    <property type="entry name" value="LysR_substrate"/>
    <property type="match status" value="1"/>
</dbReference>
<dbReference type="Gene3D" id="3.40.190.290">
    <property type="match status" value="1"/>
</dbReference>
<protein>
    <submittedName>
        <fullName evidence="6">HTH-type transcriptional regulator DmlR</fullName>
    </submittedName>
</protein>
<evidence type="ECO:0000313" key="6">
    <source>
        <dbReference type="EMBL" id="WVX51652.1"/>
    </source>
</evidence>
<keyword evidence="2" id="KW-0805">Transcription regulation</keyword>
<dbReference type="InterPro" id="IPR058163">
    <property type="entry name" value="LysR-type_TF_proteobact-type"/>
</dbReference>
<evidence type="ECO:0000256" key="4">
    <source>
        <dbReference type="ARBA" id="ARBA00023163"/>
    </source>
</evidence>
<feature type="domain" description="HTH lysR-type" evidence="5">
    <location>
        <begin position="1"/>
        <end position="47"/>
    </location>
</feature>
<dbReference type="InterPro" id="IPR005119">
    <property type="entry name" value="LysR_subst-bd"/>
</dbReference>
<dbReference type="InterPro" id="IPR000847">
    <property type="entry name" value="LysR_HTH_N"/>
</dbReference>
<dbReference type="Gene3D" id="1.10.10.10">
    <property type="entry name" value="Winged helix-like DNA-binding domain superfamily/Winged helix DNA-binding domain"/>
    <property type="match status" value="1"/>
</dbReference>
<dbReference type="InterPro" id="IPR036390">
    <property type="entry name" value="WH_DNA-bd_sf"/>
</dbReference>
<geneLocation type="plasmid" evidence="6 7">
    <name>pROLI81</name>
</geneLocation>
<evidence type="ECO:0000313" key="7">
    <source>
        <dbReference type="Proteomes" id="UP001318682"/>
    </source>
</evidence>
<evidence type="ECO:0000259" key="5">
    <source>
        <dbReference type="PROSITE" id="PS50931"/>
    </source>
</evidence>
<dbReference type="PROSITE" id="PS50931">
    <property type="entry name" value="HTH_LYSR"/>
    <property type="match status" value="1"/>
</dbReference>
<keyword evidence="3" id="KW-0238">DNA-binding</keyword>